<gene>
    <name evidence="1" type="ORF">NTEN_LOCUS11424</name>
</gene>
<accession>A0A6H5GPG7</accession>
<proteinExistence type="predicted"/>
<dbReference type="Proteomes" id="UP000479000">
    <property type="component" value="Unassembled WGS sequence"/>
</dbReference>
<protein>
    <submittedName>
        <fullName evidence="1">Uncharacterized protein</fullName>
    </submittedName>
</protein>
<dbReference type="EMBL" id="CADCXU010016961">
    <property type="protein sequence ID" value="CAB0005947.1"/>
    <property type="molecule type" value="Genomic_DNA"/>
</dbReference>
<name>A0A6H5GPG7_9HEMI</name>
<dbReference type="AlphaFoldDB" id="A0A6H5GPG7"/>
<organism evidence="1 2">
    <name type="scientific">Nesidiocoris tenuis</name>
    <dbReference type="NCBI Taxonomy" id="355587"/>
    <lineage>
        <taxon>Eukaryota</taxon>
        <taxon>Metazoa</taxon>
        <taxon>Ecdysozoa</taxon>
        <taxon>Arthropoda</taxon>
        <taxon>Hexapoda</taxon>
        <taxon>Insecta</taxon>
        <taxon>Pterygota</taxon>
        <taxon>Neoptera</taxon>
        <taxon>Paraneoptera</taxon>
        <taxon>Hemiptera</taxon>
        <taxon>Heteroptera</taxon>
        <taxon>Panheteroptera</taxon>
        <taxon>Cimicomorpha</taxon>
        <taxon>Miridae</taxon>
        <taxon>Dicyphina</taxon>
        <taxon>Nesidiocoris</taxon>
    </lineage>
</organism>
<reference evidence="1 2" key="1">
    <citation type="submission" date="2020-02" db="EMBL/GenBank/DDBJ databases">
        <authorList>
            <person name="Ferguson B K."/>
        </authorList>
    </citation>
    <scope>NUCLEOTIDE SEQUENCE [LARGE SCALE GENOMIC DNA]</scope>
</reference>
<evidence type="ECO:0000313" key="1">
    <source>
        <dbReference type="EMBL" id="CAB0005947.1"/>
    </source>
</evidence>
<sequence length="102" mass="11851">MFDRCRFRIGQNRNDSVRKFAYQNMEVLCVIYAPPVSFNIRVLHLAIQQFRASKGKFSERIHLLINSTGSVHCALPILSYHSALISVIQIHGYEYDKNTDDY</sequence>
<evidence type="ECO:0000313" key="2">
    <source>
        <dbReference type="Proteomes" id="UP000479000"/>
    </source>
</evidence>
<keyword evidence="2" id="KW-1185">Reference proteome</keyword>